<dbReference type="OrthoDB" id="2431000at2759"/>
<evidence type="ECO:0000256" key="5">
    <source>
        <dbReference type="ARBA" id="ARBA00022553"/>
    </source>
</evidence>
<evidence type="ECO:0000256" key="13">
    <source>
        <dbReference type="ARBA" id="ARBA00023136"/>
    </source>
</evidence>
<feature type="region of interest" description="Disordered" evidence="17">
    <location>
        <begin position="252"/>
        <end position="356"/>
    </location>
</feature>
<dbReference type="GO" id="GO:0017147">
    <property type="term" value="F:Wnt-protein binding"/>
    <property type="evidence" value="ECO:0007669"/>
    <property type="project" value="TreeGrafter"/>
</dbReference>
<evidence type="ECO:0000256" key="4">
    <source>
        <dbReference type="ARBA" id="ARBA00022475"/>
    </source>
</evidence>
<evidence type="ECO:0000256" key="1">
    <source>
        <dbReference type="ARBA" id="ARBA00004162"/>
    </source>
</evidence>
<keyword evidence="5" id="KW-0597">Phosphoprotein</keyword>
<evidence type="ECO:0000313" key="21">
    <source>
        <dbReference type="EMBL" id="CAH1243560.1"/>
    </source>
</evidence>
<dbReference type="InterPro" id="IPR000719">
    <property type="entry name" value="Prot_kinase_dom"/>
</dbReference>
<dbReference type="InterPro" id="IPR020635">
    <property type="entry name" value="Tyr_kinase_cat_dom"/>
</dbReference>
<dbReference type="Gene3D" id="3.30.200.20">
    <property type="entry name" value="Phosphorylase Kinase, domain 1"/>
    <property type="match status" value="1"/>
</dbReference>
<evidence type="ECO:0000256" key="3">
    <source>
        <dbReference type="ARBA" id="ARBA00022473"/>
    </source>
</evidence>
<keyword evidence="15" id="KW-0675">Receptor</keyword>
<keyword evidence="14" id="KW-0829">Tyrosine-protein kinase</keyword>
<evidence type="ECO:0000313" key="22">
    <source>
        <dbReference type="Proteomes" id="UP000838412"/>
    </source>
</evidence>
<dbReference type="GO" id="GO:0005886">
    <property type="term" value="C:plasma membrane"/>
    <property type="evidence" value="ECO:0007669"/>
    <property type="project" value="UniProtKB-SubCell"/>
</dbReference>
<evidence type="ECO:0000259" key="20">
    <source>
        <dbReference type="PROSITE" id="PS50011"/>
    </source>
</evidence>
<dbReference type="PROSITE" id="PS00109">
    <property type="entry name" value="PROTEIN_KINASE_TYR"/>
    <property type="match status" value="1"/>
</dbReference>
<dbReference type="EMBL" id="OV696698">
    <property type="protein sequence ID" value="CAH1243560.1"/>
    <property type="molecule type" value="Genomic_DNA"/>
</dbReference>
<evidence type="ECO:0000256" key="10">
    <source>
        <dbReference type="ARBA" id="ARBA00022777"/>
    </source>
</evidence>
<dbReference type="FunFam" id="1.10.510.10:FF:000554">
    <property type="entry name" value="Predicted protein"/>
    <property type="match status" value="1"/>
</dbReference>
<dbReference type="PROSITE" id="PS50011">
    <property type="entry name" value="PROTEIN_KINASE_DOM"/>
    <property type="match status" value="1"/>
</dbReference>
<dbReference type="Proteomes" id="UP000838412">
    <property type="component" value="Chromosome 13"/>
</dbReference>
<feature type="transmembrane region" description="Helical" evidence="18">
    <location>
        <begin position="383"/>
        <end position="406"/>
    </location>
</feature>
<feature type="signal peptide" evidence="19">
    <location>
        <begin position="1"/>
        <end position="31"/>
    </location>
</feature>
<keyword evidence="7 18" id="KW-0812">Transmembrane</keyword>
<dbReference type="GO" id="GO:0043235">
    <property type="term" value="C:receptor complex"/>
    <property type="evidence" value="ECO:0007669"/>
    <property type="project" value="TreeGrafter"/>
</dbReference>
<evidence type="ECO:0000256" key="9">
    <source>
        <dbReference type="ARBA" id="ARBA00022741"/>
    </source>
</evidence>
<evidence type="ECO:0000256" key="6">
    <source>
        <dbReference type="ARBA" id="ARBA00022679"/>
    </source>
</evidence>
<evidence type="ECO:0000256" key="15">
    <source>
        <dbReference type="ARBA" id="ARBA00023170"/>
    </source>
</evidence>
<keyword evidence="11" id="KW-0067">ATP-binding</keyword>
<dbReference type="GO" id="GO:0004714">
    <property type="term" value="F:transmembrane receptor protein tyrosine kinase activity"/>
    <property type="evidence" value="ECO:0007669"/>
    <property type="project" value="TreeGrafter"/>
</dbReference>
<dbReference type="Pfam" id="PF07714">
    <property type="entry name" value="PK_Tyr_Ser-Thr"/>
    <property type="match status" value="1"/>
</dbReference>
<evidence type="ECO:0000256" key="18">
    <source>
        <dbReference type="SAM" id="Phobius"/>
    </source>
</evidence>
<sequence>MMCQAPFLCLSSPLLSPLCLFLLLSIKDTSTDQIDTDKNEETWTLGRDDFPYWSDGKEEYMWWYGGTPPTQEDLRGTPPTQKNWHVTALPHFPPEIAQMEDGTEETFIDLDMQVVAKQKEEDLEAEVESEIEWAIEKEIEQDVTTTVAGTTPSGDWYDRTTATTNQVSVSPVPSQPSNEALQDEITTLWDVLQTLARNMNKLAEEEEETDRELRRLDKTVKALEKEMMSRYNMLTKELESAKETIAQLEEELEEPYDHEQTGGADEQGGGTNKQRAVTDGQGEGTDAPVTYEARRGPPSPVPPSATDSSNSSVPFHGVTTAPPQANDGRSPAEAVAGSTQRTPVVPEGTANPKSDNFTIPLDSVATEELQVAEKNIVLSSTTLIIVISAVSGCVVLVLVVCILMMCNKLLKQYSRNASAAAQAVSYDLPPPRASSFRSCPSPLSSVYCSSLRPRSLPFYPHYREEEDTPSKLPSEKAEKAASETPVPKFATSNGGYSTVLFPLLLFWVAFLHVTPSILYGLGPSPAPLPDELMLDKLPANPMYHRSAPTLMNPKLEKLEYPRNDIVFIRDLGEGAFGRVFQAKCLNKNYHFSQAKAPGIVPGEDHILVAVKMLKDEASLDMQRDFEHEALLMSEFDHPNIVKLLGVCAVGRPLCLLFEYMGHGDLNEFLRLSSSSQYLIRREGRTTATLPKLDNIDQLHVAKQVASGMKYLERKNFVHRDLATRNCLVGEGLTVKIADFGLARQMYSSDYYKADENDAVPIRWMPPESILYNKYTTESDVWAYGVVLWEIYSFALQPYYGMTHEEVIRYVRDGNVLSQPDTCPHEVYQLMRRCWSKVPSNRPSFATIYKALCTIFDEYVNRATMVTNVT</sequence>
<organism evidence="21 22">
    <name type="scientific">Branchiostoma lanceolatum</name>
    <name type="common">Common lancelet</name>
    <name type="synonym">Amphioxus lanceolatum</name>
    <dbReference type="NCBI Taxonomy" id="7740"/>
    <lineage>
        <taxon>Eukaryota</taxon>
        <taxon>Metazoa</taxon>
        <taxon>Chordata</taxon>
        <taxon>Cephalochordata</taxon>
        <taxon>Leptocardii</taxon>
        <taxon>Amphioxiformes</taxon>
        <taxon>Branchiostomatidae</taxon>
        <taxon>Branchiostoma</taxon>
    </lineage>
</organism>
<feature type="chain" id="PRO_5035442601" evidence="19">
    <location>
        <begin position="32"/>
        <end position="869"/>
    </location>
</feature>
<keyword evidence="13 18" id="KW-0472">Membrane</keyword>
<keyword evidence="3" id="KW-0217">Developmental protein</keyword>
<evidence type="ECO:0000256" key="8">
    <source>
        <dbReference type="ARBA" id="ARBA00022729"/>
    </source>
</evidence>
<evidence type="ECO:0000256" key="14">
    <source>
        <dbReference type="ARBA" id="ARBA00023137"/>
    </source>
</evidence>
<evidence type="ECO:0000256" key="12">
    <source>
        <dbReference type="ARBA" id="ARBA00022989"/>
    </source>
</evidence>
<dbReference type="InterPro" id="IPR001245">
    <property type="entry name" value="Ser-Thr/Tyr_kinase_cat_dom"/>
</dbReference>
<dbReference type="InterPro" id="IPR011009">
    <property type="entry name" value="Kinase-like_dom_sf"/>
</dbReference>
<feature type="transmembrane region" description="Helical" evidence="18">
    <location>
        <begin position="499"/>
        <end position="521"/>
    </location>
</feature>
<keyword evidence="10" id="KW-0418">Kinase</keyword>
<keyword evidence="9" id="KW-0547">Nucleotide-binding</keyword>
<keyword evidence="22" id="KW-1185">Reference proteome</keyword>
<evidence type="ECO:0000256" key="19">
    <source>
        <dbReference type="SAM" id="SignalP"/>
    </source>
</evidence>
<comment type="subcellular location">
    <subcellularLocation>
        <location evidence="1">Cell membrane</location>
        <topology evidence="1">Single-pass membrane protein</topology>
    </subcellularLocation>
    <subcellularLocation>
        <location evidence="2">Membrane</location>
        <topology evidence="2">Single-pass type I membrane protein</topology>
    </subcellularLocation>
</comment>
<dbReference type="AlphaFoldDB" id="A0A8J9YXQ1"/>
<keyword evidence="6" id="KW-0808">Transferase</keyword>
<evidence type="ECO:0000256" key="11">
    <source>
        <dbReference type="ARBA" id="ARBA00022840"/>
    </source>
</evidence>
<dbReference type="SUPFAM" id="SSF56112">
    <property type="entry name" value="Protein kinase-like (PK-like)"/>
    <property type="match status" value="1"/>
</dbReference>
<evidence type="ECO:0000256" key="7">
    <source>
        <dbReference type="ARBA" id="ARBA00022692"/>
    </source>
</evidence>
<keyword evidence="4" id="KW-1003">Cell membrane</keyword>
<keyword evidence="8 19" id="KW-0732">Signal</keyword>
<dbReference type="SMART" id="SM00219">
    <property type="entry name" value="TyrKc"/>
    <property type="match status" value="1"/>
</dbReference>
<dbReference type="PRINTS" id="PR00109">
    <property type="entry name" value="TYRKINASE"/>
</dbReference>
<dbReference type="PANTHER" id="PTHR24416:SF317">
    <property type="entry name" value="MUSCLE, SKELETAL RECEPTOR TYROSINE-PROTEIN KINASE"/>
    <property type="match status" value="1"/>
</dbReference>
<evidence type="ECO:0000256" key="17">
    <source>
        <dbReference type="SAM" id="MobiDB-lite"/>
    </source>
</evidence>
<dbReference type="Gene3D" id="1.10.510.10">
    <property type="entry name" value="Transferase(Phosphotransferase) domain 1"/>
    <property type="match status" value="1"/>
</dbReference>
<accession>A0A8J9YXQ1</accession>
<protein>
    <submittedName>
        <fullName evidence="21">MUSK protein</fullName>
    </submittedName>
</protein>
<keyword evidence="12 18" id="KW-1133">Transmembrane helix</keyword>
<evidence type="ECO:0000256" key="2">
    <source>
        <dbReference type="ARBA" id="ARBA00004479"/>
    </source>
</evidence>
<feature type="domain" description="Protein kinase" evidence="20">
    <location>
        <begin position="565"/>
        <end position="859"/>
    </location>
</feature>
<proteinExistence type="predicted"/>
<name>A0A8J9YXQ1_BRALA</name>
<evidence type="ECO:0000256" key="16">
    <source>
        <dbReference type="ARBA" id="ARBA00023180"/>
    </source>
</evidence>
<dbReference type="InterPro" id="IPR050122">
    <property type="entry name" value="RTK"/>
</dbReference>
<reference evidence="21" key="1">
    <citation type="submission" date="2022-01" db="EMBL/GenBank/DDBJ databases">
        <authorList>
            <person name="Braso-Vives M."/>
        </authorList>
    </citation>
    <scope>NUCLEOTIDE SEQUENCE</scope>
</reference>
<keyword evidence="16" id="KW-0325">Glycoprotein</keyword>
<dbReference type="GO" id="GO:0007169">
    <property type="term" value="P:cell surface receptor protein tyrosine kinase signaling pathway"/>
    <property type="evidence" value="ECO:0007669"/>
    <property type="project" value="TreeGrafter"/>
</dbReference>
<dbReference type="PANTHER" id="PTHR24416">
    <property type="entry name" value="TYROSINE-PROTEIN KINASE RECEPTOR"/>
    <property type="match status" value="1"/>
</dbReference>
<gene>
    <name evidence="21" type="primary">MUSK</name>
    <name evidence="21" type="ORF">BLAG_LOCUS6492</name>
</gene>
<dbReference type="InterPro" id="IPR008266">
    <property type="entry name" value="Tyr_kinase_AS"/>
</dbReference>
<dbReference type="GO" id="GO:0005524">
    <property type="term" value="F:ATP binding"/>
    <property type="evidence" value="ECO:0007669"/>
    <property type="project" value="UniProtKB-KW"/>
</dbReference>